<dbReference type="Proteomes" id="UP000887565">
    <property type="component" value="Unplaced"/>
</dbReference>
<dbReference type="AlphaFoldDB" id="A0A915JXB8"/>
<evidence type="ECO:0000313" key="1">
    <source>
        <dbReference type="Proteomes" id="UP000887565"/>
    </source>
</evidence>
<sequence length="238" mass="27573">MLSSNHIKDCLKVEPMNNQENELVPMELDTKSVLKDDEDQSADLFEYPDNAQEQVTDYWRLIKTRKSISNLLDHTYNYRWDKVNANFESMLEDIYYTEKECFRLNAAMGCLLRNGETDKGFTLFLEIQHGGLAMVMTRIAIKDKTFIGNNPEKPVMAIIGLDFNALYLWAQSMPTPTGFFDHWVLNGNRFQKVFRSSNIPTSCSSIYNKPLDALDETTAYWWNFIQIKNFNNSKTTAA</sequence>
<accession>A0A915JXB8</accession>
<name>A0A915JXB8_ROMCU</name>
<keyword evidence="1" id="KW-1185">Reference proteome</keyword>
<evidence type="ECO:0000313" key="2">
    <source>
        <dbReference type="WBParaSite" id="nRc.2.0.1.t30669-RA"/>
    </source>
</evidence>
<dbReference type="WBParaSite" id="nRc.2.0.1.t30669-RA">
    <property type="protein sequence ID" value="nRc.2.0.1.t30669-RA"/>
    <property type="gene ID" value="nRc.2.0.1.g30669"/>
</dbReference>
<reference evidence="2" key="1">
    <citation type="submission" date="2022-11" db="UniProtKB">
        <authorList>
            <consortium name="WormBaseParasite"/>
        </authorList>
    </citation>
    <scope>IDENTIFICATION</scope>
</reference>
<protein>
    <submittedName>
        <fullName evidence="2">Uncharacterized protein</fullName>
    </submittedName>
</protein>
<proteinExistence type="predicted"/>
<organism evidence="1 2">
    <name type="scientific">Romanomermis culicivorax</name>
    <name type="common">Nematode worm</name>
    <dbReference type="NCBI Taxonomy" id="13658"/>
    <lineage>
        <taxon>Eukaryota</taxon>
        <taxon>Metazoa</taxon>
        <taxon>Ecdysozoa</taxon>
        <taxon>Nematoda</taxon>
        <taxon>Enoplea</taxon>
        <taxon>Dorylaimia</taxon>
        <taxon>Mermithida</taxon>
        <taxon>Mermithoidea</taxon>
        <taxon>Mermithidae</taxon>
        <taxon>Romanomermis</taxon>
    </lineage>
</organism>